<comment type="cofactor">
    <cofactor evidence="1">
        <name>FAD</name>
        <dbReference type="ChEBI" id="CHEBI:57692"/>
    </cofactor>
</comment>
<reference evidence="7 8" key="1">
    <citation type="submission" date="2023-08" db="EMBL/GenBank/DDBJ databases">
        <authorList>
            <person name="Folkvardsen B D."/>
            <person name="Norman A."/>
        </authorList>
    </citation>
    <scope>NUCLEOTIDE SEQUENCE [LARGE SCALE GENOMIC DNA]</scope>
    <source>
        <strain evidence="7 8">Mu0083</strain>
    </source>
</reference>
<dbReference type="Pfam" id="PF00732">
    <property type="entry name" value="GMC_oxred_N"/>
    <property type="match status" value="1"/>
</dbReference>
<proteinExistence type="inferred from homology"/>
<evidence type="ECO:0000256" key="3">
    <source>
        <dbReference type="ARBA" id="ARBA00022630"/>
    </source>
</evidence>
<evidence type="ECO:0000256" key="1">
    <source>
        <dbReference type="ARBA" id="ARBA00001974"/>
    </source>
</evidence>
<dbReference type="PANTHER" id="PTHR11552:SF147">
    <property type="entry name" value="CHOLINE DEHYDROGENASE, MITOCHONDRIAL"/>
    <property type="match status" value="1"/>
</dbReference>
<keyword evidence="4 5" id="KW-0274">FAD</keyword>
<dbReference type="PROSITE" id="PS00623">
    <property type="entry name" value="GMC_OXRED_1"/>
    <property type="match status" value="1"/>
</dbReference>
<evidence type="ECO:0000256" key="5">
    <source>
        <dbReference type="RuleBase" id="RU003968"/>
    </source>
</evidence>
<dbReference type="PANTHER" id="PTHR11552">
    <property type="entry name" value="GLUCOSE-METHANOL-CHOLINE GMC OXIDOREDUCTASE"/>
    <property type="match status" value="1"/>
</dbReference>
<evidence type="ECO:0000313" key="7">
    <source>
        <dbReference type="EMBL" id="CAJ1499572.1"/>
    </source>
</evidence>
<dbReference type="InterPro" id="IPR012132">
    <property type="entry name" value="GMC_OxRdtase"/>
</dbReference>
<dbReference type="InterPro" id="IPR036188">
    <property type="entry name" value="FAD/NAD-bd_sf"/>
</dbReference>
<dbReference type="InterPro" id="IPR007867">
    <property type="entry name" value="GMC_OxRtase_C"/>
</dbReference>
<sequence>MSYDYVVVGGGTAGSVLAARLSQDPDVRVLLVEAGGASPPSQSGNPPDWPRLLHGTADWGVPTTVQTATGTSMHLGRGRGIGGSSVINAMVFARGHRDSYADWSQFGAVGWSFDDLLPYLMRSETAPHGDPDHRGRTGPLRVAPASSPHPVLSAGLSAAEQVGYRRATDVSSGLEIGFGPTDLTIADRRRISAADAYLIPALSRPNLEVVTEALVHRVLLAGGRALGVEYRDRTGEVVQQYATREVVVSAGGIGSPQLLMLSGIGAADQLRSMGIDVVANLPAVGANLQDHALTGLVYRAAQPLPPAQNNHGEVLGLIQTTGDAGAPDLQIILVDSATVIGLDAPDTYLVGFSAIQPFSRGTVRLAGPEPDLAPVVDPNYLADERDMRTMLHGLSVAREIGAAPALDGWRGAEISPGPTTTDETALREYIKATASSYFHPVGTCALGETDQAVVDSALRVRGVTGLRVVDASVMPSLPSNNPLATVYGIAERGAELLLAS</sequence>
<protein>
    <submittedName>
        <fullName evidence="7">GMC family oxidoreductase N-terminal domain-containing protein</fullName>
    </submittedName>
</protein>
<comment type="similarity">
    <text evidence="2 5">Belongs to the GMC oxidoreductase family.</text>
</comment>
<evidence type="ECO:0000259" key="6">
    <source>
        <dbReference type="PROSITE" id="PS00623"/>
    </source>
</evidence>
<dbReference type="SUPFAM" id="SSF51905">
    <property type="entry name" value="FAD/NAD(P)-binding domain"/>
    <property type="match status" value="1"/>
</dbReference>
<evidence type="ECO:0000256" key="2">
    <source>
        <dbReference type="ARBA" id="ARBA00010790"/>
    </source>
</evidence>
<feature type="domain" description="Glucose-methanol-choline oxidoreductase N-terminal" evidence="6">
    <location>
        <begin position="78"/>
        <end position="101"/>
    </location>
</feature>
<dbReference type="EMBL" id="OY726394">
    <property type="protein sequence ID" value="CAJ1499572.1"/>
    <property type="molecule type" value="Genomic_DNA"/>
</dbReference>
<dbReference type="SUPFAM" id="SSF54373">
    <property type="entry name" value="FAD-linked reductases, C-terminal domain"/>
    <property type="match status" value="1"/>
</dbReference>
<name>A0ABM9LIE0_9MYCO</name>
<gene>
    <name evidence="7" type="ORF">MU0083_002211</name>
</gene>
<dbReference type="InterPro" id="IPR000172">
    <property type="entry name" value="GMC_OxRdtase_N"/>
</dbReference>
<evidence type="ECO:0000313" key="8">
    <source>
        <dbReference type="Proteomes" id="UP001190336"/>
    </source>
</evidence>
<organism evidence="7 8">
    <name type="scientific">[Mycobacterium] kokjensenii</name>
    <dbReference type="NCBI Taxonomy" id="3064287"/>
    <lineage>
        <taxon>Bacteria</taxon>
        <taxon>Bacillati</taxon>
        <taxon>Actinomycetota</taxon>
        <taxon>Actinomycetes</taxon>
        <taxon>Mycobacteriales</taxon>
        <taxon>Mycobacteriaceae</taxon>
        <taxon>Mycolicibacter</taxon>
    </lineage>
</organism>
<dbReference type="Gene3D" id="3.50.50.60">
    <property type="entry name" value="FAD/NAD(P)-binding domain"/>
    <property type="match status" value="1"/>
</dbReference>
<dbReference type="Pfam" id="PF05199">
    <property type="entry name" value="GMC_oxred_C"/>
    <property type="match status" value="1"/>
</dbReference>
<dbReference type="PIRSF" id="PIRSF000137">
    <property type="entry name" value="Alcohol_oxidase"/>
    <property type="match status" value="1"/>
</dbReference>
<evidence type="ECO:0000256" key="4">
    <source>
        <dbReference type="ARBA" id="ARBA00022827"/>
    </source>
</evidence>
<accession>A0ABM9LIE0</accession>
<dbReference type="RefSeq" id="WP_308473017.1">
    <property type="nucleotide sequence ID" value="NZ_OY726394.1"/>
</dbReference>
<dbReference type="Gene3D" id="3.30.560.10">
    <property type="entry name" value="Glucose Oxidase, domain 3"/>
    <property type="match status" value="1"/>
</dbReference>
<keyword evidence="8" id="KW-1185">Reference proteome</keyword>
<keyword evidence="3 5" id="KW-0285">Flavoprotein</keyword>
<dbReference type="Proteomes" id="UP001190336">
    <property type="component" value="Chromosome"/>
</dbReference>